<evidence type="ECO:0000256" key="1">
    <source>
        <dbReference type="ARBA" id="ARBA00023125"/>
    </source>
</evidence>
<dbReference type="Proteomes" id="UP001501237">
    <property type="component" value="Unassembled WGS sequence"/>
</dbReference>
<dbReference type="InterPro" id="IPR036271">
    <property type="entry name" value="Tet_transcr_reg_TetR-rel_C_sf"/>
</dbReference>
<accession>A0ABP6Q7Q8</accession>
<dbReference type="InterPro" id="IPR001647">
    <property type="entry name" value="HTH_TetR"/>
</dbReference>
<gene>
    <name evidence="4" type="ORF">GCM10010468_25250</name>
</gene>
<dbReference type="InterPro" id="IPR009057">
    <property type="entry name" value="Homeodomain-like_sf"/>
</dbReference>
<proteinExistence type="predicted"/>
<dbReference type="Pfam" id="PF00440">
    <property type="entry name" value="TetR_N"/>
    <property type="match status" value="1"/>
</dbReference>
<dbReference type="PANTHER" id="PTHR30055">
    <property type="entry name" value="HTH-TYPE TRANSCRIPTIONAL REGULATOR RUTR"/>
    <property type="match status" value="1"/>
</dbReference>
<dbReference type="SUPFAM" id="SSF46689">
    <property type="entry name" value="Homeodomain-like"/>
    <property type="match status" value="1"/>
</dbReference>
<dbReference type="SUPFAM" id="SSF48498">
    <property type="entry name" value="Tetracyclin repressor-like, C-terminal domain"/>
    <property type="match status" value="1"/>
</dbReference>
<dbReference type="InterPro" id="IPR050109">
    <property type="entry name" value="HTH-type_TetR-like_transc_reg"/>
</dbReference>
<feature type="domain" description="HTH tetR-type" evidence="3">
    <location>
        <begin position="22"/>
        <end position="82"/>
    </location>
</feature>
<dbReference type="Gene3D" id="1.10.357.10">
    <property type="entry name" value="Tetracycline Repressor, domain 2"/>
    <property type="match status" value="1"/>
</dbReference>
<reference evidence="5" key="1">
    <citation type="journal article" date="2019" name="Int. J. Syst. Evol. Microbiol.">
        <title>The Global Catalogue of Microorganisms (GCM) 10K type strain sequencing project: providing services to taxonomists for standard genome sequencing and annotation.</title>
        <authorList>
            <consortium name="The Broad Institute Genomics Platform"/>
            <consortium name="The Broad Institute Genome Sequencing Center for Infectious Disease"/>
            <person name="Wu L."/>
            <person name="Ma J."/>
        </authorList>
    </citation>
    <scope>NUCLEOTIDE SEQUENCE [LARGE SCALE GENOMIC DNA]</scope>
    <source>
        <strain evidence="5">JCM 9377</strain>
    </source>
</reference>
<keyword evidence="5" id="KW-1185">Reference proteome</keyword>
<name>A0ABP6Q7Q8_9ACTN</name>
<evidence type="ECO:0000256" key="2">
    <source>
        <dbReference type="PROSITE-ProRule" id="PRU00335"/>
    </source>
</evidence>
<dbReference type="PANTHER" id="PTHR30055:SF226">
    <property type="entry name" value="HTH-TYPE TRANSCRIPTIONAL REGULATOR PKSA"/>
    <property type="match status" value="1"/>
</dbReference>
<dbReference type="EMBL" id="BAAAUV010000005">
    <property type="protein sequence ID" value="GAA3208344.1"/>
    <property type="molecule type" value="Genomic_DNA"/>
</dbReference>
<evidence type="ECO:0000313" key="4">
    <source>
        <dbReference type="EMBL" id="GAA3208344.1"/>
    </source>
</evidence>
<sequence length="217" mass="23350">MTADQSPTATRWAGVPAARRRHERRDMLLKAAYALFGAEGETALTVRAVCREADLHTRYFYENFPDTAALLAAVYDEQAAALGQVLFEALEGAGPGPEARSRAGIRSVLSFISDDPRRGRVLFAEAPGDELLAARRRAAQNAMLEGIIAMSRVGDPPLSLVIAATMFTGAMTELAQRWADGRLGDDLDAVVGSAVDLSLALYTTAHAAQESRDQRSM</sequence>
<dbReference type="PROSITE" id="PS50977">
    <property type="entry name" value="HTH_TETR_2"/>
    <property type="match status" value="1"/>
</dbReference>
<evidence type="ECO:0000259" key="3">
    <source>
        <dbReference type="PROSITE" id="PS50977"/>
    </source>
</evidence>
<dbReference type="RefSeq" id="WP_344827100.1">
    <property type="nucleotide sequence ID" value="NZ_BAAAUV010000005.1"/>
</dbReference>
<protein>
    <submittedName>
        <fullName evidence="4">TetR/AcrR family transcriptional regulator</fullName>
    </submittedName>
</protein>
<feature type="DNA-binding region" description="H-T-H motif" evidence="2">
    <location>
        <begin position="45"/>
        <end position="64"/>
    </location>
</feature>
<evidence type="ECO:0000313" key="5">
    <source>
        <dbReference type="Proteomes" id="UP001501237"/>
    </source>
</evidence>
<organism evidence="4 5">
    <name type="scientific">Actinocorallia longicatena</name>
    <dbReference type="NCBI Taxonomy" id="111803"/>
    <lineage>
        <taxon>Bacteria</taxon>
        <taxon>Bacillati</taxon>
        <taxon>Actinomycetota</taxon>
        <taxon>Actinomycetes</taxon>
        <taxon>Streptosporangiales</taxon>
        <taxon>Thermomonosporaceae</taxon>
        <taxon>Actinocorallia</taxon>
    </lineage>
</organism>
<comment type="caution">
    <text evidence="4">The sequence shown here is derived from an EMBL/GenBank/DDBJ whole genome shotgun (WGS) entry which is preliminary data.</text>
</comment>
<keyword evidence="1 2" id="KW-0238">DNA-binding</keyword>